<proteinExistence type="predicted"/>
<dbReference type="CDD" id="cd00060">
    <property type="entry name" value="FHA"/>
    <property type="match status" value="1"/>
</dbReference>
<reference evidence="2 3" key="1">
    <citation type="submission" date="2019-08" db="EMBL/GenBank/DDBJ databases">
        <title>In-depth cultivation of the pig gut microbiome towards novel bacterial diversity and tailored functional studies.</title>
        <authorList>
            <person name="Wylensek D."/>
            <person name="Hitch T.C.A."/>
            <person name="Clavel T."/>
        </authorList>
    </citation>
    <scope>NUCLEOTIDE SEQUENCE [LARGE SCALE GENOMIC DNA]</scope>
    <source>
        <strain evidence="2 3">LKV-472-APC-3</strain>
    </source>
</reference>
<dbReference type="Proteomes" id="UP000434241">
    <property type="component" value="Unassembled WGS sequence"/>
</dbReference>
<keyword evidence="3" id="KW-1185">Reference proteome</keyword>
<dbReference type="InterPro" id="IPR050923">
    <property type="entry name" value="Cell_Proc_Reg/RNA_Proc"/>
</dbReference>
<dbReference type="AlphaFoldDB" id="A0A6N7VFN7"/>
<dbReference type="InterPro" id="IPR008984">
    <property type="entry name" value="SMAD_FHA_dom_sf"/>
</dbReference>
<dbReference type="PROSITE" id="PS50006">
    <property type="entry name" value="FHA_DOMAIN"/>
    <property type="match status" value="1"/>
</dbReference>
<name>A0A6N7VFN7_9FIRM</name>
<feature type="domain" description="FHA" evidence="1">
    <location>
        <begin position="245"/>
        <end position="294"/>
    </location>
</feature>
<protein>
    <submittedName>
        <fullName evidence="2">FHA domain-containing protein</fullName>
    </submittedName>
</protein>
<accession>A0A6N7VFN7</accession>
<dbReference type="Pfam" id="PF00498">
    <property type="entry name" value="FHA"/>
    <property type="match status" value="1"/>
</dbReference>
<evidence type="ECO:0000313" key="2">
    <source>
        <dbReference type="EMBL" id="MSS56611.1"/>
    </source>
</evidence>
<dbReference type="Gene3D" id="2.60.200.20">
    <property type="match status" value="1"/>
</dbReference>
<dbReference type="RefSeq" id="WP_154556198.1">
    <property type="nucleotide sequence ID" value="NZ_JAQCYS010000014.1"/>
</dbReference>
<dbReference type="EMBL" id="VUMR01000034">
    <property type="protein sequence ID" value="MSS56611.1"/>
    <property type="molecule type" value="Genomic_DNA"/>
</dbReference>
<comment type="caution">
    <text evidence="2">The sequence shown here is derived from an EMBL/GenBank/DDBJ whole genome shotgun (WGS) entry which is preliminary data.</text>
</comment>
<dbReference type="SMART" id="SM00240">
    <property type="entry name" value="FHA"/>
    <property type="match status" value="1"/>
</dbReference>
<organism evidence="2 3">
    <name type="scientific">Holdemanella porci</name>
    <dbReference type="NCBI Taxonomy" id="2652276"/>
    <lineage>
        <taxon>Bacteria</taxon>
        <taxon>Bacillati</taxon>
        <taxon>Bacillota</taxon>
        <taxon>Erysipelotrichia</taxon>
        <taxon>Erysipelotrichales</taxon>
        <taxon>Erysipelotrichaceae</taxon>
        <taxon>Holdemanella</taxon>
    </lineage>
</organism>
<gene>
    <name evidence="2" type="ORF">FYJ55_06855</name>
</gene>
<dbReference type="GeneID" id="93159009"/>
<dbReference type="PANTHER" id="PTHR23308">
    <property type="entry name" value="NUCLEAR INHIBITOR OF PROTEIN PHOSPHATASE-1"/>
    <property type="match status" value="1"/>
</dbReference>
<dbReference type="InterPro" id="IPR000253">
    <property type="entry name" value="FHA_dom"/>
</dbReference>
<sequence length="318" mass="37572">MSEWIEQDHMDENHLYVHLKNPELLDLSIFDRLSNDDFCLPCMLTNEKTASMVYAIEGYIPLHDFLSQYVFEKEEGYIFLHQLFEQAIASNRNKPVLFDPDYVFVSSFGDRFAFVVVPIQISNWMFQKDMSEKWVEYIAKTMQTTTAFEIPGFLLKFLKSAEFSLPNLVLGLDNIRNLYYPKKFSFFKNKRMQTFKVKEPIQAFHKEKPVESVLEEKTQLLQVKVDFYAYLLCDQEKYALCNEINLVGRAMVCDVRIQNASISLKHAKIVCENDRYYIQDLKSTNKTYLNEKEVKRKMRLKDGMTIRFGDVVCEFKEQ</sequence>
<evidence type="ECO:0000313" key="3">
    <source>
        <dbReference type="Proteomes" id="UP000434241"/>
    </source>
</evidence>
<dbReference type="SUPFAM" id="SSF49879">
    <property type="entry name" value="SMAD/FHA domain"/>
    <property type="match status" value="1"/>
</dbReference>
<evidence type="ECO:0000259" key="1">
    <source>
        <dbReference type="PROSITE" id="PS50006"/>
    </source>
</evidence>